<protein>
    <submittedName>
        <fullName evidence="2">Uncharacterized protein</fullName>
    </submittedName>
</protein>
<evidence type="ECO:0000256" key="1">
    <source>
        <dbReference type="SAM" id="Phobius"/>
    </source>
</evidence>
<dbReference type="Proteomes" id="UP000015104">
    <property type="component" value="Unassembled WGS sequence"/>
</dbReference>
<dbReference type="HOGENOM" id="CLU_1099731_0_0_1"/>
<sequence length="253" mass="28362">MASDSDSTKPSFFEKVEKKLKIWMSKPKDEVGKTTIASSTKFEDLFPFENDLPEVREEKFDNLSRLWKPQSDLNGFTMSPWATIFVSSLSQVPFLRLVRSSLKVIRFNPIIAVSTTVGFAGISGYVILTNQLNQIVRGEVYCAECHLIRTGAYQFLCTALIPSINSILASLFSAMHNPGIPLPIDTLKNWASFKEALKITGQAIGNKNIMLTFLLISTLNVAQGVGFVYYAMKQYHDVHARLLKEAREGKPFI</sequence>
<evidence type="ECO:0000313" key="3">
    <source>
        <dbReference type="Proteomes" id="UP000015104"/>
    </source>
</evidence>
<dbReference type="EMBL" id="CAEY01000889">
    <property type="status" value="NOT_ANNOTATED_CDS"/>
    <property type="molecule type" value="Genomic_DNA"/>
</dbReference>
<dbReference type="OrthoDB" id="6527908at2759"/>
<keyword evidence="1" id="KW-0472">Membrane</keyword>
<dbReference type="OMA" id="SPWATIF"/>
<feature type="transmembrane region" description="Helical" evidence="1">
    <location>
        <begin position="209"/>
        <end position="232"/>
    </location>
</feature>
<keyword evidence="1" id="KW-0812">Transmembrane</keyword>
<keyword evidence="3" id="KW-1185">Reference proteome</keyword>
<dbReference type="EnsemblMetazoa" id="tetur31g00640.1">
    <property type="protein sequence ID" value="tetur31g00640.1"/>
    <property type="gene ID" value="tetur31g00640"/>
</dbReference>
<feature type="transmembrane region" description="Helical" evidence="1">
    <location>
        <begin position="110"/>
        <end position="128"/>
    </location>
</feature>
<reference evidence="3" key="1">
    <citation type="submission" date="2011-08" db="EMBL/GenBank/DDBJ databases">
        <authorList>
            <person name="Rombauts S."/>
        </authorList>
    </citation>
    <scope>NUCLEOTIDE SEQUENCE</scope>
    <source>
        <strain evidence="3">London</strain>
    </source>
</reference>
<name>T1L165_TETUR</name>
<dbReference type="KEGG" id="tut:107369342"/>
<feature type="transmembrane region" description="Helical" evidence="1">
    <location>
        <begin position="78"/>
        <end position="98"/>
    </location>
</feature>
<dbReference type="AlphaFoldDB" id="T1L165"/>
<organism evidence="2 3">
    <name type="scientific">Tetranychus urticae</name>
    <name type="common">Two-spotted spider mite</name>
    <dbReference type="NCBI Taxonomy" id="32264"/>
    <lineage>
        <taxon>Eukaryota</taxon>
        <taxon>Metazoa</taxon>
        <taxon>Ecdysozoa</taxon>
        <taxon>Arthropoda</taxon>
        <taxon>Chelicerata</taxon>
        <taxon>Arachnida</taxon>
        <taxon>Acari</taxon>
        <taxon>Acariformes</taxon>
        <taxon>Trombidiformes</taxon>
        <taxon>Prostigmata</taxon>
        <taxon>Eleutherengona</taxon>
        <taxon>Raphignathae</taxon>
        <taxon>Tetranychoidea</taxon>
        <taxon>Tetranychidae</taxon>
        <taxon>Tetranychus</taxon>
    </lineage>
</organism>
<proteinExistence type="predicted"/>
<keyword evidence="1" id="KW-1133">Transmembrane helix</keyword>
<evidence type="ECO:0000313" key="2">
    <source>
        <dbReference type="EnsemblMetazoa" id="tetur31g00640.1"/>
    </source>
</evidence>
<accession>T1L165</accession>
<reference evidence="2" key="2">
    <citation type="submission" date="2015-06" db="UniProtKB">
        <authorList>
            <consortium name="EnsemblMetazoa"/>
        </authorList>
    </citation>
    <scope>IDENTIFICATION</scope>
</reference>
<gene>
    <name evidence="2" type="primary">107369342</name>
</gene>